<name>A0A6A6DT74_9PEZI</name>
<dbReference type="InterPro" id="IPR036770">
    <property type="entry name" value="Ankyrin_rpt-contain_sf"/>
</dbReference>
<dbReference type="OrthoDB" id="341259at2759"/>
<dbReference type="EMBL" id="ML994646">
    <property type="protein sequence ID" value="KAF2182831.1"/>
    <property type="molecule type" value="Genomic_DNA"/>
</dbReference>
<dbReference type="Gene3D" id="1.25.40.20">
    <property type="entry name" value="Ankyrin repeat-containing domain"/>
    <property type="match status" value="1"/>
</dbReference>
<evidence type="ECO:0000313" key="1">
    <source>
        <dbReference type="EMBL" id="KAF2182831.1"/>
    </source>
</evidence>
<accession>A0A6A6DT74</accession>
<sequence>MGMRKQNSELPIVHLIILEHEEMVRFLLERGAVLGRAKSGGEALWRAAAGGLETMMHLLIERGVKANRVCVDGAVERRHGGIADLLRQHLDDEIPG</sequence>
<protein>
    <recommendedName>
        <fullName evidence="3">Ankyrin</fullName>
    </recommendedName>
</protein>
<gene>
    <name evidence="1" type="ORF">K469DRAFT_711535</name>
</gene>
<dbReference type="SUPFAM" id="SSF48403">
    <property type="entry name" value="Ankyrin repeat"/>
    <property type="match status" value="1"/>
</dbReference>
<proteinExistence type="predicted"/>
<organism evidence="1 2">
    <name type="scientific">Zopfia rhizophila CBS 207.26</name>
    <dbReference type="NCBI Taxonomy" id="1314779"/>
    <lineage>
        <taxon>Eukaryota</taxon>
        <taxon>Fungi</taxon>
        <taxon>Dikarya</taxon>
        <taxon>Ascomycota</taxon>
        <taxon>Pezizomycotina</taxon>
        <taxon>Dothideomycetes</taxon>
        <taxon>Dothideomycetes incertae sedis</taxon>
        <taxon>Zopfiaceae</taxon>
        <taxon>Zopfia</taxon>
    </lineage>
</organism>
<dbReference type="AlphaFoldDB" id="A0A6A6DT74"/>
<evidence type="ECO:0008006" key="3">
    <source>
        <dbReference type="Google" id="ProtNLM"/>
    </source>
</evidence>
<keyword evidence="2" id="KW-1185">Reference proteome</keyword>
<dbReference type="Proteomes" id="UP000800200">
    <property type="component" value="Unassembled WGS sequence"/>
</dbReference>
<reference evidence="1" key="1">
    <citation type="journal article" date="2020" name="Stud. Mycol.">
        <title>101 Dothideomycetes genomes: a test case for predicting lifestyles and emergence of pathogens.</title>
        <authorList>
            <person name="Haridas S."/>
            <person name="Albert R."/>
            <person name="Binder M."/>
            <person name="Bloem J."/>
            <person name="Labutti K."/>
            <person name="Salamov A."/>
            <person name="Andreopoulos B."/>
            <person name="Baker S."/>
            <person name="Barry K."/>
            <person name="Bills G."/>
            <person name="Bluhm B."/>
            <person name="Cannon C."/>
            <person name="Castanera R."/>
            <person name="Culley D."/>
            <person name="Daum C."/>
            <person name="Ezra D."/>
            <person name="Gonzalez J."/>
            <person name="Henrissat B."/>
            <person name="Kuo A."/>
            <person name="Liang C."/>
            <person name="Lipzen A."/>
            <person name="Lutzoni F."/>
            <person name="Magnuson J."/>
            <person name="Mondo S."/>
            <person name="Nolan M."/>
            <person name="Ohm R."/>
            <person name="Pangilinan J."/>
            <person name="Park H.-J."/>
            <person name="Ramirez L."/>
            <person name="Alfaro M."/>
            <person name="Sun H."/>
            <person name="Tritt A."/>
            <person name="Yoshinaga Y."/>
            <person name="Zwiers L.-H."/>
            <person name="Turgeon B."/>
            <person name="Goodwin S."/>
            <person name="Spatafora J."/>
            <person name="Crous P."/>
            <person name="Grigoriev I."/>
        </authorList>
    </citation>
    <scope>NUCLEOTIDE SEQUENCE</scope>
    <source>
        <strain evidence="1">CBS 207.26</strain>
    </source>
</reference>
<evidence type="ECO:0000313" key="2">
    <source>
        <dbReference type="Proteomes" id="UP000800200"/>
    </source>
</evidence>